<feature type="domain" description="Zn(2)-C6 fungal-type" evidence="8">
    <location>
        <begin position="32"/>
        <end position="64"/>
    </location>
</feature>
<evidence type="ECO:0000256" key="2">
    <source>
        <dbReference type="ARBA" id="ARBA00022833"/>
    </source>
</evidence>
<keyword evidence="1" id="KW-0479">Metal-binding</keyword>
<accession>A0A1G4K1Z8</accession>
<dbReference type="InterPro" id="IPR001138">
    <property type="entry name" value="Zn2Cys6_DnaBD"/>
</dbReference>
<keyword evidence="10" id="KW-1185">Reference proteome</keyword>
<feature type="compositionally biased region" description="Polar residues" evidence="7">
    <location>
        <begin position="188"/>
        <end position="199"/>
    </location>
</feature>
<feature type="region of interest" description="Disordered" evidence="7">
    <location>
        <begin position="173"/>
        <end position="365"/>
    </location>
</feature>
<feature type="compositionally biased region" description="Polar residues" evidence="7">
    <location>
        <begin position="233"/>
        <end position="242"/>
    </location>
</feature>
<dbReference type="PROSITE" id="PS50048">
    <property type="entry name" value="ZN2_CY6_FUNGAL_2"/>
    <property type="match status" value="1"/>
</dbReference>
<dbReference type="PANTHER" id="PTHR31668">
    <property type="entry name" value="GLUCOSE TRANSPORT TRANSCRIPTION REGULATOR RGT1-RELATED-RELATED"/>
    <property type="match status" value="1"/>
</dbReference>
<dbReference type="CDD" id="cd00067">
    <property type="entry name" value="GAL4"/>
    <property type="match status" value="1"/>
</dbReference>
<dbReference type="STRING" id="1230905.A0A1G4K1Z8"/>
<evidence type="ECO:0000313" key="10">
    <source>
        <dbReference type="Proteomes" id="UP000191024"/>
    </source>
</evidence>
<keyword evidence="2" id="KW-0862">Zinc</keyword>
<protein>
    <submittedName>
        <fullName evidence="9">LAMI_0F10352g1_1</fullName>
    </submittedName>
</protein>
<dbReference type="Pfam" id="PF00172">
    <property type="entry name" value="Zn_clus"/>
    <property type="match status" value="1"/>
</dbReference>
<dbReference type="GO" id="GO:0000981">
    <property type="term" value="F:DNA-binding transcription factor activity, RNA polymerase II-specific"/>
    <property type="evidence" value="ECO:0007669"/>
    <property type="project" value="InterPro"/>
</dbReference>
<evidence type="ECO:0000259" key="8">
    <source>
        <dbReference type="PROSITE" id="PS50048"/>
    </source>
</evidence>
<evidence type="ECO:0000256" key="5">
    <source>
        <dbReference type="ARBA" id="ARBA00023163"/>
    </source>
</evidence>
<evidence type="ECO:0000256" key="7">
    <source>
        <dbReference type="SAM" id="MobiDB-lite"/>
    </source>
</evidence>
<dbReference type="GO" id="GO:0003677">
    <property type="term" value="F:DNA binding"/>
    <property type="evidence" value="ECO:0007669"/>
    <property type="project" value="UniProtKB-KW"/>
</dbReference>
<dbReference type="PROSITE" id="PS00463">
    <property type="entry name" value="ZN2_CY6_FUNGAL_1"/>
    <property type="match status" value="1"/>
</dbReference>
<feature type="compositionally biased region" description="Low complexity" evidence="7">
    <location>
        <begin position="247"/>
        <end position="258"/>
    </location>
</feature>
<dbReference type="OrthoDB" id="5426978at2759"/>
<feature type="compositionally biased region" description="Polar residues" evidence="7">
    <location>
        <begin position="351"/>
        <end position="365"/>
    </location>
</feature>
<evidence type="ECO:0000313" key="9">
    <source>
        <dbReference type="EMBL" id="SCU97510.1"/>
    </source>
</evidence>
<dbReference type="InterPro" id="IPR036864">
    <property type="entry name" value="Zn2-C6_fun-type_DNA-bd_sf"/>
</dbReference>
<feature type="compositionally biased region" description="Basic and acidic residues" evidence="7">
    <location>
        <begin position="279"/>
        <end position="292"/>
    </location>
</feature>
<keyword evidence="4" id="KW-0238">DNA-binding</keyword>
<feature type="compositionally biased region" description="Polar residues" evidence="7">
    <location>
        <begin position="297"/>
        <end position="308"/>
    </location>
</feature>
<feature type="compositionally biased region" description="Basic and acidic residues" evidence="7">
    <location>
        <begin position="1"/>
        <end position="24"/>
    </location>
</feature>
<dbReference type="AlphaFoldDB" id="A0A1G4K1Z8"/>
<evidence type="ECO:0000256" key="1">
    <source>
        <dbReference type="ARBA" id="ARBA00022723"/>
    </source>
</evidence>
<feature type="compositionally biased region" description="Basic and acidic residues" evidence="7">
    <location>
        <begin position="336"/>
        <end position="350"/>
    </location>
</feature>
<dbReference type="SUPFAM" id="SSF57701">
    <property type="entry name" value="Zn2/Cys6 DNA-binding domain"/>
    <property type="match status" value="1"/>
</dbReference>
<dbReference type="SMART" id="SM00066">
    <property type="entry name" value="GAL4"/>
    <property type="match status" value="1"/>
</dbReference>
<evidence type="ECO:0000256" key="3">
    <source>
        <dbReference type="ARBA" id="ARBA00023015"/>
    </source>
</evidence>
<keyword evidence="5" id="KW-0804">Transcription</keyword>
<sequence>MAEPTEHAERAERANSVDSRSSERRRSKVSRACDQCRSKKTRCDYSDEKAICTTCLRSGKQCTFERVPLKRGPIKGYKGQGDDVESSAPSSRRSSRKRSNSESWPSKTHGAGVGAATGATAAALALPPLAHYLPQSYAGARTHTLVGLEPQQQQFWKVPYHEYQYDRRSSVGSVGSDLHVQQPRDRTPSSISTSSTVFRGSQRVPSDAGNDNGSVDGSRKSPSEPAILRHPSASPSQHQYPYSQFVLAQQQPAQALQPPEGPVGPVGPVGQPPTAQHFRHFENGFHSRKSSDVSDALSPNFSAVSHSGPQPVFLSTGEGDKNSPEASSSAKIRTPKIHENIEKRSKRQSEQKSQGDSLYSLGKASSESPFGSIAYGQIPHIQLIDIYYEFVHPNFPVIPINKRTLTDDLLLFNTQPISGIHELNNFVLHWFRNSLELLIRVALKRPVSNNGLRIDPLTSQMGFIASLRECFQQIVDAQPRLRGNEQLISPKIKFIYLSAFTILNYILALVGFENSYVLGMSVTIYNEFKIHRYFLFAGILSERGDSCEVQENGTTADKESRHTSNPNETVPKEGRFYLLYKRLYALLAIVDSLQSCCFGVPKLISVPLTGITADAFKHTDDSWSVDSDPARVELILKNLKLGETLSELAMNRETMSGDHAPRAAPPDLELSPSDNDIPSMFMQTLYRKKRLQLLLFELVDSEGNFSTLTSEIATKLVDHVCSLISCIRIILTLILKTNPTNGIDFSARPHITSPDIEQHHAPDPQPAEENLDIYKKLLGLNESQDNSISRGTVSPYLAAIYLELTNILEHLKHMPTSLIALVMSANSGETPVVPHAQQQDVIMTLSNSMNDVVQITSLINVLQPLKMLERVSPTEKQYSQSIMKLKMAPLELVKSPLDKTLHNFVDLAWKLLDDDELGWA</sequence>
<dbReference type="InterPro" id="IPR050797">
    <property type="entry name" value="Carb_Metab_Trans_Reg"/>
</dbReference>
<name>A0A1G4K1Z8_9SACH</name>
<proteinExistence type="predicted"/>
<keyword evidence="6" id="KW-0539">Nucleus</keyword>
<gene>
    <name evidence="9" type="ORF">LAMI_0F10352G</name>
</gene>
<dbReference type="Proteomes" id="UP000191024">
    <property type="component" value="Chromosome F"/>
</dbReference>
<feature type="region of interest" description="Disordered" evidence="7">
    <location>
        <begin position="71"/>
        <end position="113"/>
    </location>
</feature>
<organism evidence="9 10">
    <name type="scientific">Lachancea mirantina</name>
    <dbReference type="NCBI Taxonomy" id="1230905"/>
    <lineage>
        <taxon>Eukaryota</taxon>
        <taxon>Fungi</taxon>
        <taxon>Dikarya</taxon>
        <taxon>Ascomycota</taxon>
        <taxon>Saccharomycotina</taxon>
        <taxon>Saccharomycetes</taxon>
        <taxon>Saccharomycetales</taxon>
        <taxon>Saccharomycetaceae</taxon>
        <taxon>Lachancea</taxon>
    </lineage>
</organism>
<keyword evidence="3" id="KW-0805">Transcription regulation</keyword>
<evidence type="ECO:0000256" key="4">
    <source>
        <dbReference type="ARBA" id="ARBA00023125"/>
    </source>
</evidence>
<dbReference type="Gene3D" id="4.10.240.10">
    <property type="entry name" value="Zn(2)-C6 fungal-type DNA-binding domain"/>
    <property type="match status" value="1"/>
</dbReference>
<reference evidence="10" key="1">
    <citation type="submission" date="2016-03" db="EMBL/GenBank/DDBJ databases">
        <authorList>
            <person name="Devillers H."/>
        </authorList>
    </citation>
    <scope>NUCLEOTIDE SEQUENCE [LARGE SCALE GENOMIC DNA]</scope>
</reference>
<evidence type="ECO:0000256" key="6">
    <source>
        <dbReference type="ARBA" id="ARBA00023242"/>
    </source>
</evidence>
<dbReference type="GO" id="GO:0008270">
    <property type="term" value="F:zinc ion binding"/>
    <property type="evidence" value="ECO:0007669"/>
    <property type="project" value="InterPro"/>
</dbReference>
<dbReference type="PANTHER" id="PTHR31668:SF26">
    <property type="entry name" value="GLUCOSE TRANSPORT TRANSCRIPTION REGULATOR RGT1-RELATED"/>
    <property type="match status" value="1"/>
</dbReference>
<dbReference type="EMBL" id="LT598467">
    <property type="protein sequence ID" value="SCU97510.1"/>
    <property type="molecule type" value="Genomic_DNA"/>
</dbReference>
<feature type="region of interest" description="Disordered" evidence="7">
    <location>
        <begin position="1"/>
        <end position="31"/>
    </location>
</feature>